<gene>
    <name evidence="2" type="ORF">AMORRO_LOCUS11172</name>
</gene>
<feature type="region of interest" description="Disordered" evidence="1">
    <location>
        <begin position="1"/>
        <end position="38"/>
    </location>
</feature>
<protein>
    <submittedName>
        <fullName evidence="2">6490_t:CDS:1</fullName>
    </submittedName>
</protein>
<evidence type="ECO:0000256" key="1">
    <source>
        <dbReference type="SAM" id="MobiDB-lite"/>
    </source>
</evidence>
<organism evidence="2 3">
    <name type="scientific">Acaulospora morrowiae</name>
    <dbReference type="NCBI Taxonomy" id="94023"/>
    <lineage>
        <taxon>Eukaryota</taxon>
        <taxon>Fungi</taxon>
        <taxon>Fungi incertae sedis</taxon>
        <taxon>Mucoromycota</taxon>
        <taxon>Glomeromycotina</taxon>
        <taxon>Glomeromycetes</taxon>
        <taxon>Diversisporales</taxon>
        <taxon>Acaulosporaceae</taxon>
        <taxon>Acaulospora</taxon>
    </lineage>
</organism>
<accession>A0A9N9ELI9</accession>
<sequence length="76" mass="8487">MSERKRAREPSPASQIRFNTEQPSSPPTETLTLLSPPGLRSDVDLDNEENLIDDEVLDVPISDSEGENLFDSDLME</sequence>
<name>A0A9N9ELI9_9GLOM</name>
<dbReference type="Proteomes" id="UP000789342">
    <property type="component" value="Unassembled WGS sequence"/>
</dbReference>
<feature type="compositionally biased region" description="Low complexity" evidence="1">
    <location>
        <begin position="27"/>
        <end position="37"/>
    </location>
</feature>
<proteinExistence type="predicted"/>
<reference evidence="2" key="1">
    <citation type="submission" date="2021-06" db="EMBL/GenBank/DDBJ databases">
        <authorList>
            <person name="Kallberg Y."/>
            <person name="Tangrot J."/>
            <person name="Rosling A."/>
        </authorList>
    </citation>
    <scope>NUCLEOTIDE SEQUENCE</scope>
    <source>
        <strain evidence="2">CL551</strain>
    </source>
</reference>
<feature type="compositionally biased region" description="Polar residues" evidence="1">
    <location>
        <begin position="12"/>
        <end position="22"/>
    </location>
</feature>
<dbReference type="EMBL" id="CAJVPV010013639">
    <property type="protein sequence ID" value="CAG8679301.1"/>
    <property type="molecule type" value="Genomic_DNA"/>
</dbReference>
<dbReference type="AlphaFoldDB" id="A0A9N9ELI9"/>
<evidence type="ECO:0000313" key="3">
    <source>
        <dbReference type="Proteomes" id="UP000789342"/>
    </source>
</evidence>
<feature type="non-terminal residue" evidence="2">
    <location>
        <position position="1"/>
    </location>
</feature>
<evidence type="ECO:0000313" key="2">
    <source>
        <dbReference type="EMBL" id="CAG8679301.1"/>
    </source>
</evidence>
<comment type="caution">
    <text evidence="2">The sequence shown here is derived from an EMBL/GenBank/DDBJ whole genome shotgun (WGS) entry which is preliminary data.</text>
</comment>
<keyword evidence="3" id="KW-1185">Reference proteome</keyword>